<comment type="caution">
    <text evidence="3">The sequence shown here is derived from an EMBL/GenBank/DDBJ whole genome shotgun (WGS) entry which is preliminary data.</text>
</comment>
<feature type="repeat" description="Filamin" evidence="1">
    <location>
        <begin position="156"/>
        <end position="253"/>
    </location>
</feature>
<feature type="compositionally biased region" description="Polar residues" evidence="2">
    <location>
        <begin position="197"/>
        <end position="207"/>
    </location>
</feature>
<evidence type="ECO:0000313" key="3">
    <source>
        <dbReference type="EMBL" id="KAJ7230362.1"/>
    </source>
</evidence>
<feature type="compositionally biased region" description="Low complexity" evidence="2">
    <location>
        <begin position="175"/>
        <end position="191"/>
    </location>
</feature>
<evidence type="ECO:0000256" key="1">
    <source>
        <dbReference type="PROSITE-ProRule" id="PRU00087"/>
    </source>
</evidence>
<organism evidence="3 4">
    <name type="scientific">Mycena pura</name>
    <dbReference type="NCBI Taxonomy" id="153505"/>
    <lineage>
        <taxon>Eukaryota</taxon>
        <taxon>Fungi</taxon>
        <taxon>Dikarya</taxon>
        <taxon>Basidiomycota</taxon>
        <taxon>Agaricomycotina</taxon>
        <taxon>Agaricomycetes</taxon>
        <taxon>Agaricomycetidae</taxon>
        <taxon>Agaricales</taxon>
        <taxon>Marasmiineae</taxon>
        <taxon>Mycenaceae</taxon>
        <taxon>Mycena</taxon>
    </lineage>
</organism>
<keyword evidence="4" id="KW-1185">Reference proteome</keyword>
<dbReference type="InterPro" id="IPR017868">
    <property type="entry name" value="Filamin/ABP280_repeat-like"/>
</dbReference>
<proteinExistence type="predicted"/>
<gene>
    <name evidence="3" type="ORF">GGX14DRAFT_410535</name>
</gene>
<sequence>MASDTGLGIASEAIRIVVEPNTFVVIGGTALGGYTQRLTVLRGADQWQLTGQDRVLTNDNTNYLSFQPVNKKEAYIFLFEAAKSGSDFMDSEYARDFKATKHVVPNFATYYTIHTEDGGDTDFHDITLTVALIGASKDGNPPTGEVAVDPPTTNETAQPDEEETPSNAGASERPNVVVSTTGSNSNVSVTTDGINKPNVSVTTQGPSPSTISINTGGSGNPNVSVVTTGTGSVSVGVDAAGQVIPTGAFILRNVFTNCDMTAVIDTSPVMMFLGGQVPVEWRTWNVEIDGSGRVSISNKVKAHRYLQEGGTLVETTTPSPVRLIRALTENQERYYISTDSSVNPANVLYDPNPVGVPAGKLQTNALEINVPQQLWTLVPVS</sequence>
<feature type="region of interest" description="Disordered" evidence="2">
    <location>
        <begin position="135"/>
        <end position="207"/>
    </location>
</feature>
<dbReference type="EMBL" id="JARJCW010000001">
    <property type="protein sequence ID" value="KAJ7230362.1"/>
    <property type="molecule type" value="Genomic_DNA"/>
</dbReference>
<dbReference type="AlphaFoldDB" id="A0AAD7E6N3"/>
<reference evidence="3" key="1">
    <citation type="submission" date="2023-03" db="EMBL/GenBank/DDBJ databases">
        <title>Massive genome expansion in bonnet fungi (Mycena s.s.) driven by repeated elements and novel gene families across ecological guilds.</title>
        <authorList>
            <consortium name="Lawrence Berkeley National Laboratory"/>
            <person name="Harder C.B."/>
            <person name="Miyauchi S."/>
            <person name="Viragh M."/>
            <person name="Kuo A."/>
            <person name="Thoen E."/>
            <person name="Andreopoulos B."/>
            <person name="Lu D."/>
            <person name="Skrede I."/>
            <person name="Drula E."/>
            <person name="Henrissat B."/>
            <person name="Morin E."/>
            <person name="Kohler A."/>
            <person name="Barry K."/>
            <person name="LaButti K."/>
            <person name="Morin E."/>
            <person name="Salamov A."/>
            <person name="Lipzen A."/>
            <person name="Mereny Z."/>
            <person name="Hegedus B."/>
            <person name="Baldrian P."/>
            <person name="Stursova M."/>
            <person name="Weitz H."/>
            <person name="Taylor A."/>
            <person name="Grigoriev I.V."/>
            <person name="Nagy L.G."/>
            <person name="Martin F."/>
            <person name="Kauserud H."/>
        </authorList>
    </citation>
    <scope>NUCLEOTIDE SEQUENCE</scope>
    <source>
        <strain evidence="3">9144</strain>
    </source>
</reference>
<accession>A0AAD7E6N3</accession>
<evidence type="ECO:0000256" key="2">
    <source>
        <dbReference type="SAM" id="MobiDB-lite"/>
    </source>
</evidence>
<protein>
    <submittedName>
        <fullName evidence="3">Uncharacterized protein</fullName>
    </submittedName>
</protein>
<name>A0AAD7E6N3_9AGAR</name>
<dbReference type="Proteomes" id="UP001219525">
    <property type="component" value="Unassembled WGS sequence"/>
</dbReference>
<dbReference type="PROSITE" id="PS50194">
    <property type="entry name" value="FILAMIN_REPEAT"/>
    <property type="match status" value="1"/>
</dbReference>
<evidence type="ECO:0000313" key="4">
    <source>
        <dbReference type="Proteomes" id="UP001219525"/>
    </source>
</evidence>